<comment type="caution">
    <text evidence="1">The sequence shown here is derived from an EMBL/GenBank/DDBJ whole genome shotgun (WGS) entry which is preliminary data.</text>
</comment>
<dbReference type="Proteomes" id="UP000328092">
    <property type="component" value="Unassembled WGS sequence"/>
</dbReference>
<sequence length="72" mass="8006">MNARNDVKRPFDQTLDPRLVLAAAQRRFAARIDVLVARWLERCATNAEATQRLFTPDQKPHVSSGMGVSLGA</sequence>
<evidence type="ECO:0000313" key="1">
    <source>
        <dbReference type="EMBL" id="VIO65833.1"/>
    </source>
</evidence>
<dbReference type="OrthoDB" id="8256107at2"/>
<evidence type="ECO:0000313" key="2">
    <source>
        <dbReference type="Proteomes" id="UP000328092"/>
    </source>
</evidence>
<gene>
    <name evidence="1" type="ORF">CI1B_09410</name>
</gene>
<dbReference type="RefSeq" id="WP_139857625.1">
    <property type="nucleotide sequence ID" value="NZ_CAADFC020000004.1"/>
</dbReference>
<protein>
    <submittedName>
        <fullName evidence="1">Uncharacterized protein</fullName>
    </submittedName>
</protein>
<keyword evidence="2" id="KW-1185">Reference proteome</keyword>
<accession>A0A508STQ0</accession>
<dbReference type="EMBL" id="CAADFC020000004">
    <property type="protein sequence ID" value="VIO65833.1"/>
    <property type="molecule type" value="Genomic_DNA"/>
</dbReference>
<organism evidence="1 2">
    <name type="scientific">Bradyrhizobium ivorense</name>
    <dbReference type="NCBI Taxonomy" id="2511166"/>
    <lineage>
        <taxon>Bacteria</taxon>
        <taxon>Pseudomonadati</taxon>
        <taxon>Pseudomonadota</taxon>
        <taxon>Alphaproteobacteria</taxon>
        <taxon>Hyphomicrobiales</taxon>
        <taxon>Nitrobacteraceae</taxon>
        <taxon>Bradyrhizobium</taxon>
    </lineage>
</organism>
<reference evidence="1" key="1">
    <citation type="submission" date="2019-02" db="EMBL/GenBank/DDBJ databases">
        <authorList>
            <person name="Pothier F.J."/>
        </authorList>
    </citation>
    <scope>NUCLEOTIDE SEQUENCE</scope>
    <source>
        <strain evidence="1">CI-1B</strain>
    </source>
</reference>
<name>A0A508STQ0_9BRAD</name>
<proteinExistence type="predicted"/>
<dbReference type="AlphaFoldDB" id="A0A508STQ0"/>